<organism evidence="3 4">
    <name type="scientific">Kwoniella pini CBS 10737</name>
    <dbReference type="NCBI Taxonomy" id="1296096"/>
    <lineage>
        <taxon>Eukaryota</taxon>
        <taxon>Fungi</taxon>
        <taxon>Dikarya</taxon>
        <taxon>Basidiomycota</taxon>
        <taxon>Agaricomycotina</taxon>
        <taxon>Tremellomycetes</taxon>
        <taxon>Tremellales</taxon>
        <taxon>Cryptococcaceae</taxon>
        <taxon>Kwoniella</taxon>
    </lineage>
</organism>
<sequence length="221" mass="25155">MNPNQPLTSEEINQAYKVELFDQDGKKIILKELIKDKKVILIFIRHFWCTNCQVYTYQLNKSIPSSSLSNNIEIYIIGCGSFKPILQYIQNTQSNYKILTCPSLEIHKIFNLKKTLKGPSFNDNDDNKKNYLDEVGGMGALGHPKVYINLDKPGPKVCGYCEKIRGPNDQNGGEVIFEQDGTCSYIHRMQNTVDHTDIEDLAKMIGVKYIPLTEEQKAFPG</sequence>
<reference evidence="3" key="2">
    <citation type="submission" date="2024-02" db="EMBL/GenBank/DDBJ databases">
        <title>Comparative genomics of Cryptococcus and Kwoniella reveals pathogenesis evolution and contrasting modes of karyotype evolution via chromosome fusion or intercentromeric recombination.</title>
        <authorList>
            <person name="Coelho M.A."/>
            <person name="David-Palma M."/>
            <person name="Shea T."/>
            <person name="Bowers K."/>
            <person name="McGinley-Smith S."/>
            <person name="Mohammad A.W."/>
            <person name="Gnirke A."/>
            <person name="Yurkov A.M."/>
            <person name="Nowrousian M."/>
            <person name="Sun S."/>
            <person name="Cuomo C.A."/>
            <person name="Heitman J."/>
        </authorList>
    </citation>
    <scope>NUCLEOTIDE SEQUENCE</scope>
    <source>
        <strain evidence="3">CBS 10737</strain>
    </source>
</reference>
<keyword evidence="4" id="KW-1185">Reference proteome</keyword>
<dbReference type="Pfam" id="PF10276">
    <property type="entry name" value="zf-CHCC"/>
    <property type="match status" value="1"/>
</dbReference>
<protein>
    <recommendedName>
        <fullName evidence="5">Thioredoxin domain-containing protein</fullName>
    </recommendedName>
</protein>
<dbReference type="InterPro" id="IPR000866">
    <property type="entry name" value="AhpC/TSA"/>
</dbReference>
<evidence type="ECO:0000259" key="1">
    <source>
        <dbReference type="Pfam" id="PF00578"/>
    </source>
</evidence>
<dbReference type="KEGG" id="kpin:30169853"/>
<name>A0AAJ8L3K6_9TREE</name>
<dbReference type="SUPFAM" id="SSF52833">
    <property type="entry name" value="Thioredoxin-like"/>
    <property type="match status" value="1"/>
</dbReference>
<dbReference type="EMBL" id="CP144522">
    <property type="protein sequence ID" value="WWC69569.1"/>
    <property type="molecule type" value="Genomic_DNA"/>
</dbReference>
<dbReference type="Gene3D" id="2.60.260.40">
    <property type="entry name" value="q5lls5 like domains"/>
    <property type="match status" value="1"/>
</dbReference>
<dbReference type="RefSeq" id="XP_070058884.1">
    <property type="nucleotide sequence ID" value="XM_070202783.1"/>
</dbReference>
<evidence type="ECO:0000259" key="2">
    <source>
        <dbReference type="Pfam" id="PF10276"/>
    </source>
</evidence>
<proteinExistence type="predicted"/>
<gene>
    <name evidence="3" type="ORF">I206_103512</name>
</gene>
<feature type="domain" description="Alkyl hydroperoxide reductase subunit C/ Thiol specific antioxidant" evidence="1">
    <location>
        <begin position="14"/>
        <end position="115"/>
    </location>
</feature>
<feature type="domain" description="Zinc finger CHCC-type" evidence="2">
    <location>
        <begin position="136"/>
        <end position="162"/>
    </location>
</feature>
<dbReference type="Pfam" id="PF00578">
    <property type="entry name" value="AhpC-TSA"/>
    <property type="match status" value="1"/>
</dbReference>
<dbReference type="Proteomes" id="UP000094020">
    <property type="component" value="Chromosome 4"/>
</dbReference>
<evidence type="ECO:0000313" key="4">
    <source>
        <dbReference type="Proteomes" id="UP000094020"/>
    </source>
</evidence>
<dbReference type="PANTHER" id="PTHR28630">
    <property type="match status" value="1"/>
</dbReference>
<evidence type="ECO:0000313" key="3">
    <source>
        <dbReference type="EMBL" id="WWC69569.1"/>
    </source>
</evidence>
<dbReference type="InterPro" id="IPR036249">
    <property type="entry name" value="Thioredoxin-like_sf"/>
</dbReference>
<reference evidence="3" key="1">
    <citation type="submission" date="2013-07" db="EMBL/GenBank/DDBJ databases">
        <authorList>
            <consortium name="The Broad Institute Genome Sequencing Platform"/>
            <person name="Cuomo C."/>
            <person name="Litvintseva A."/>
            <person name="Chen Y."/>
            <person name="Heitman J."/>
            <person name="Sun S."/>
            <person name="Springer D."/>
            <person name="Dromer F."/>
            <person name="Young S.K."/>
            <person name="Zeng Q."/>
            <person name="Gargeya S."/>
            <person name="Fitzgerald M."/>
            <person name="Abouelleil A."/>
            <person name="Alvarado L."/>
            <person name="Berlin A.M."/>
            <person name="Chapman S.B."/>
            <person name="Dewar J."/>
            <person name="Goldberg J."/>
            <person name="Griggs A."/>
            <person name="Gujja S."/>
            <person name="Hansen M."/>
            <person name="Howarth C."/>
            <person name="Imamovic A."/>
            <person name="Larimer J."/>
            <person name="McCowan C."/>
            <person name="Murphy C."/>
            <person name="Pearson M."/>
            <person name="Priest M."/>
            <person name="Roberts A."/>
            <person name="Saif S."/>
            <person name="Shea T."/>
            <person name="Sykes S."/>
            <person name="Wortman J."/>
            <person name="Nusbaum C."/>
            <person name="Birren B."/>
        </authorList>
    </citation>
    <scope>NUCLEOTIDE SEQUENCE</scope>
    <source>
        <strain evidence="3">CBS 10737</strain>
    </source>
</reference>
<dbReference type="PANTHER" id="PTHR28630:SF3">
    <property type="entry name" value="PEROXIREDOXIN-LIKE 2C"/>
    <property type="match status" value="1"/>
</dbReference>
<dbReference type="InterPro" id="IPR019401">
    <property type="entry name" value="Znf_CHCC"/>
</dbReference>
<dbReference type="Gene3D" id="3.40.30.10">
    <property type="entry name" value="Glutaredoxin"/>
    <property type="match status" value="1"/>
</dbReference>
<dbReference type="InterPro" id="IPR032801">
    <property type="entry name" value="PXL2A/B/C"/>
</dbReference>
<accession>A0AAJ8L3K6</accession>
<dbReference type="AlphaFoldDB" id="A0AAJ8L3K6"/>
<dbReference type="GeneID" id="30169853"/>
<evidence type="ECO:0008006" key="5">
    <source>
        <dbReference type="Google" id="ProtNLM"/>
    </source>
</evidence>